<dbReference type="RefSeq" id="WP_344412037.1">
    <property type="nucleotide sequence ID" value="NZ_BAAANN010000001.1"/>
</dbReference>
<proteinExistence type="predicted"/>
<dbReference type="Proteomes" id="UP001501116">
    <property type="component" value="Unassembled WGS sequence"/>
</dbReference>
<protein>
    <submittedName>
        <fullName evidence="2">Uncharacterized protein</fullName>
    </submittedName>
</protein>
<feature type="region of interest" description="Disordered" evidence="1">
    <location>
        <begin position="1"/>
        <end position="20"/>
    </location>
</feature>
<dbReference type="EMBL" id="BAAANN010000001">
    <property type="protein sequence ID" value="GAA1937569.1"/>
    <property type="molecule type" value="Genomic_DNA"/>
</dbReference>
<evidence type="ECO:0000313" key="3">
    <source>
        <dbReference type="Proteomes" id="UP001501116"/>
    </source>
</evidence>
<organism evidence="2 3">
    <name type="scientific">Amycolatopsis minnesotensis</name>
    <dbReference type="NCBI Taxonomy" id="337894"/>
    <lineage>
        <taxon>Bacteria</taxon>
        <taxon>Bacillati</taxon>
        <taxon>Actinomycetota</taxon>
        <taxon>Actinomycetes</taxon>
        <taxon>Pseudonocardiales</taxon>
        <taxon>Pseudonocardiaceae</taxon>
        <taxon>Amycolatopsis</taxon>
    </lineage>
</organism>
<gene>
    <name evidence="2" type="ORF">GCM10009754_00750</name>
</gene>
<sequence length="148" mass="16886">MHIRPVTRLPDEQHPPLGPHTDAIIKAFESRDWIFLDCHDANTAFFTYRGSFGWIDFERKAYTPSDIDLATLDCLVIRDRKTFLAEVTTCGVTKGCSHHRSMTVRFPFDGLVLPDQLDEHETQARDIDTAEVAQCLLFRECSEAVCRG</sequence>
<evidence type="ECO:0000256" key="1">
    <source>
        <dbReference type="SAM" id="MobiDB-lite"/>
    </source>
</evidence>
<reference evidence="3" key="1">
    <citation type="journal article" date="2019" name="Int. J. Syst. Evol. Microbiol.">
        <title>The Global Catalogue of Microorganisms (GCM) 10K type strain sequencing project: providing services to taxonomists for standard genome sequencing and annotation.</title>
        <authorList>
            <consortium name="The Broad Institute Genomics Platform"/>
            <consortium name="The Broad Institute Genome Sequencing Center for Infectious Disease"/>
            <person name="Wu L."/>
            <person name="Ma J."/>
        </authorList>
    </citation>
    <scope>NUCLEOTIDE SEQUENCE [LARGE SCALE GENOMIC DNA]</scope>
    <source>
        <strain evidence="3">JCM 14545</strain>
    </source>
</reference>
<evidence type="ECO:0000313" key="2">
    <source>
        <dbReference type="EMBL" id="GAA1937569.1"/>
    </source>
</evidence>
<name>A0ABP5B932_9PSEU</name>
<keyword evidence="3" id="KW-1185">Reference proteome</keyword>
<accession>A0ABP5B932</accession>
<comment type="caution">
    <text evidence="2">The sequence shown here is derived from an EMBL/GenBank/DDBJ whole genome shotgun (WGS) entry which is preliminary data.</text>
</comment>